<gene>
    <name evidence="2" type="ORF">EJ063_02865</name>
</gene>
<dbReference type="Proteomes" id="UP000268973">
    <property type="component" value="Unassembled WGS sequence"/>
</dbReference>
<accession>A0A432D1E1</accession>
<dbReference type="OrthoDB" id="935695at2"/>
<proteinExistence type="predicted"/>
<dbReference type="RefSeq" id="WP_126572492.1">
    <property type="nucleotide sequence ID" value="NZ_RXZH01000001.1"/>
</dbReference>
<sequence>MFRLSCLLFGLLLTSHTYAESNNIRVTYLEPTDNNEVQVKQALEQSGVNETVIELSDQLFPFKKTLTVEYGSKDGPLYDPEKHVVQMPYSFYDESLTYFTKNEYQEKYGKPAQSGAIDTVLHTLLHEAGHAYIADQNIPILGKEEDAVDNLAAVLMIEYVEDGDSAAISAADMFAFESEDRPDYYDFGEYIDEHSFDLQRYFSTLCLVYGSDPEKHENLLDEVENDYLTERKDFCIYQYQAISDNWHSYLTHKNDQ</sequence>
<keyword evidence="3" id="KW-1185">Reference proteome</keyword>
<dbReference type="InterPro" id="IPR025644">
    <property type="entry name" value="DUF4344"/>
</dbReference>
<comment type="caution">
    <text evidence="2">The sequence shown here is derived from an EMBL/GenBank/DDBJ whole genome shotgun (WGS) entry which is preliminary data.</text>
</comment>
<keyword evidence="1" id="KW-0732">Signal</keyword>
<dbReference type="EMBL" id="RXZH01000001">
    <property type="protein sequence ID" value="RTZ17742.1"/>
    <property type="molecule type" value="Genomic_DNA"/>
</dbReference>
<dbReference type="AlphaFoldDB" id="A0A432D1E1"/>
<evidence type="ECO:0008006" key="4">
    <source>
        <dbReference type="Google" id="ProtNLM"/>
    </source>
</evidence>
<feature type="signal peptide" evidence="1">
    <location>
        <begin position="1"/>
        <end position="19"/>
    </location>
</feature>
<feature type="chain" id="PRO_5019357123" description="Metallopeptidase DUF4344" evidence="1">
    <location>
        <begin position="20"/>
        <end position="256"/>
    </location>
</feature>
<evidence type="ECO:0000256" key="1">
    <source>
        <dbReference type="SAM" id="SignalP"/>
    </source>
</evidence>
<organism evidence="2 3">
    <name type="scientific">Vibrio aquaticus</name>
    <dbReference type="NCBI Taxonomy" id="2496559"/>
    <lineage>
        <taxon>Bacteria</taxon>
        <taxon>Pseudomonadati</taxon>
        <taxon>Pseudomonadota</taxon>
        <taxon>Gammaproteobacteria</taxon>
        <taxon>Vibrionales</taxon>
        <taxon>Vibrionaceae</taxon>
        <taxon>Vibrio</taxon>
    </lineage>
</organism>
<name>A0A432D1E1_9VIBR</name>
<evidence type="ECO:0000313" key="3">
    <source>
        <dbReference type="Proteomes" id="UP000268973"/>
    </source>
</evidence>
<evidence type="ECO:0000313" key="2">
    <source>
        <dbReference type="EMBL" id="RTZ17742.1"/>
    </source>
</evidence>
<dbReference type="Pfam" id="PF14247">
    <property type="entry name" value="DUF4344"/>
    <property type="match status" value="1"/>
</dbReference>
<reference evidence="2 3" key="1">
    <citation type="submission" date="2018-12" db="EMBL/GenBank/DDBJ databases">
        <title>Vibrio sp. isolated from China Sea.</title>
        <authorList>
            <person name="Li Y."/>
        </authorList>
    </citation>
    <scope>NUCLEOTIDE SEQUENCE [LARGE SCALE GENOMIC DNA]</scope>
    <source>
        <strain evidence="2 3">BEI207</strain>
    </source>
</reference>
<protein>
    <recommendedName>
        <fullName evidence="4">Metallopeptidase DUF4344</fullName>
    </recommendedName>
</protein>